<evidence type="ECO:0000256" key="1">
    <source>
        <dbReference type="ARBA" id="ARBA00004141"/>
    </source>
</evidence>
<dbReference type="EMBL" id="RXIC02000018">
    <property type="protein sequence ID" value="KAB1228013.1"/>
    <property type="molecule type" value="Genomic_DNA"/>
</dbReference>
<reference evidence="9 10" key="1">
    <citation type="journal article" date="2019" name="Plant Biotechnol. J.">
        <title>The red bayberry genome and genetic basis of sex determination.</title>
        <authorList>
            <person name="Jia H.M."/>
            <person name="Jia H.J."/>
            <person name="Cai Q.L."/>
            <person name="Wang Y."/>
            <person name="Zhao H.B."/>
            <person name="Yang W.F."/>
            <person name="Wang G.Y."/>
            <person name="Li Y.H."/>
            <person name="Zhan D.L."/>
            <person name="Shen Y.T."/>
            <person name="Niu Q.F."/>
            <person name="Chang L."/>
            <person name="Qiu J."/>
            <person name="Zhao L."/>
            <person name="Xie H.B."/>
            <person name="Fu W.Y."/>
            <person name="Jin J."/>
            <person name="Li X.W."/>
            <person name="Jiao Y."/>
            <person name="Zhou C.C."/>
            <person name="Tu T."/>
            <person name="Chai C.Y."/>
            <person name="Gao J.L."/>
            <person name="Fan L.J."/>
            <person name="van de Weg E."/>
            <person name="Wang J.Y."/>
            <person name="Gao Z.S."/>
        </authorList>
    </citation>
    <scope>NUCLEOTIDE SEQUENCE [LARGE SCALE GENOMIC DNA]</scope>
    <source>
        <tissue evidence="9">Leaves</tissue>
    </source>
</reference>
<evidence type="ECO:0000256" key="3">
    <source>
        <dbReference type="ARBA" id="ARBA00022737"/>
    </source>
</evidence>
<feature type="transmembrane region" description="Helical" evidence="7">
    <location>
        <begin position="62"/>
        <end position="88"/>
    </location>
</feature>
<evidence type="ECO:0000256" key="4">
    <source>
        <dbReference type="ARBA" id="ARBA00022989"/>
    </source>
</evidence>
<feature type="transmembrane region" description="Helical" evidence="7">
    <location>
        <begin position="100"/>
        <end position="123"/>
    </location>
</feature>
<keyword evidence="5" id="KW-0040">ANK repeat</keyword>
<evidence type="ECO:0000313" key="10">
    <source>
        <dbReference type="Proteomes" id="UP000516437"/>
    </source>
</evidence>
<dbReference type="OrthoDB" id="10040922at2759"/>
<evidence type="ECO:0000256" key="2">
    <source>
        <dbReference type="ARBA" id="ARBA00022692"/>
    </source>
</evidence>
<dbReference type="PANTHER" id="PTHR24186">
    <property type="entry name" value="PROTEIN PHOSPHATASE 1 REGULATORY SUBUNIT"/>
    <property type="match status" value="1"/>
</dbReference>
<evidence type="ECO:0000313" key="9">
    <source>
        <dbReference type="EMBL" id="KAB1228013.1"/>
    </source>
</evidence>
<keyword evidence="6 7" id="KW-0472">Membrane</keyword>
<comment type="subcellular location">
    <subcellularLocation>
        <location evidence="1">Membrane</location>
        <topology evidence="1">Multi-pass membrane protein</topology>
    </subcellularLocation>
</comment>
<comment type="caution">
    <text evidence="9">The sequence shown here is derived from an EMBL/GenBank/DDBJ whole genome shotgun (WGS) entry which is preliminary data.</text>
</comment>
<proteinExistence type="predicted"/>
<accession>A0A6A1WTK8</accession>
<evidence type="ECO:0000256" key="7">
    <source>
        <dbReference type="SAM" id="Phobius"/>
    </source>
</evidence>
<feature type="domain" description="PGG" evidence="8">
    <location>
        <begin position="14"/>
        <end position="123"/>
    </location>
</feature>
<dbReference type="PANTHER" id="PTHR24186:SF36">
    <property type="entry name" value="SERINE_THREONINE-PROTEIN PHOSPHATASE 6 REGULATORY ANKYRIN REPEAT SUBUNIT A-LIKE"/>
    <property type="match status" value="1"/>
</dbReference>
<keyword evidence="3" id="KW-0677">Repeat</keyword>
<organism evidence="9 10">
    <name type="scientific">Morella rubra</name>
    <name type="common">Chinese bayberry</name>
    <dbReference type="NCBI Taxonomy" id="262757"/>
    <lineage>
        <taxon>Eukaryota</taxon>
        <taxon>Viridiplantae</taxon>
        <taxon>Streptophyta</taxon>
        <taxon>Embryophyta</taxon>
        <taxon>Tracheophyta</taxon>
        <taxon>Spermatophyta</taxon>
        <taxon>Magnoliopsida</taxon>
        <taxon>eudicotyledons</taxon>
        <taxon>Gunneridae</taxon>
        <taxon>Pentapetalae</taxon>
        <taxon>rosids</taxon>
        <taxon>fabids</taxon>
        <taxon>Fagales</taxon>
        <taxon>Myricaceae</taxon>
        <taxon>Morella</taxon>
    </lineage>
</organism>
<dbReference type="GO" id="GO:0005886">
    <property type="term" value="C:plasma membrane"/>
    <property type="evidence" value="ECO:0007669"/>
    <property type="project" value="TreeGrafter"/>
</dbReference>
<sequence length="127" mass="13810">MGDIEGQREKEYEERLERAATAHLIAATLITTVTFAAGITMPGGFVSDGGTNPGSAILRRSAAFMAFVIFDNISMLFSSSAVLIHLLVPLLRQLEWRTKFLMVSSLFILVAMVTMVVAFVTALKDAI</sequence>
<evidence type="ECO:0000259" key="8">
    <source>
        <dbReference type="Pfam" id="PF13962"/>
    </source>
</evidence>
<dbReference type="InterPro" id="IPR026961">
    <property type="entry name" value="PGG_dom"/>
</dbReference>
<name>A0A6A1WTK8_9ROSI</name>
<keyword evidence="10" id="KW-1185">Reference proteome</keyword>
<dbReference type="Proteomes" id="UP000516437">
    <property type="component" value="Unassembled WGS sequence"/>
</dbReference>
<dbReference type="Pfam" id="PF13962">
    <property type="entry name" value="PGG"/>
    <property type="match status" value="1"/>
</dbReference>
<evidence type="ECO:0000256" key="6">
    <source>
        <dbReference type="ARBA" id="ARBA00023136"/>
    </source>
</evidence>
<gene>
    <name evidence="9" type="ORF">CJ030_MR1G006786</name>
</gene>
<keyword evidence="2 7" id="KW-0812">Transmembrane</keyword>
<protein>
    <recommendedName>
        <fullName evidence="8">PGG domain-containing protein</fullName>
    </recommendedName>
</protein>
<dbReference type="AlphaFoldDB" id="A0A6A1WTK8"/>
<feature type="transmembrane region" description="Helical" evidence="7">
    <location>
        <begin position="21"/>
        <end position="42"/>
    </location>
</feature>
<keyword evidence="4 7" id="KW-1133">Transmembrane helix</keyword>
<evidence type="ECO:0000256" key="5">
    <source>
        <dbReference type="ARBA" id="ARBA00023043"/>
    </source>
</evidence>